<reference evidence="5" key="1">
    <citation type="submission" date="2017-08" db="EMBL/GenBank/DDBJ databases">
        <title>A dynamic microbial community with high functional redundancy inhabits the cold, oxic subseafloor aquifer.</title>
        <authorList>
            <person name="Tully B.J."/>
            <person name="Wheat C.G."/>
            <person name="Glazer B.T."/>
            <person name="Huber J.A."/>
        </authorList>
    </citation>
    <scope>NUCLEOTIDE SEQUENCE [LARGE SCALE GENOMIC DNA]</scope>
</reference>
<name>A0A2A4T2J4_9DELT</name>
<dbReference type="Gene3D" id="1.20.210.10">
    <property type="entry name" value="Cytochrome c oxidase-like, subunit I domain"/>
    <property type="match status" value="1"/>
</dbReference>
<dbReference type="InterPro" id="IPR023616">
    <property type="entry name" value="Cyt_c_oxase-like_su1_dom"/>
</dbReference>
<gene>
    <name evidence="4" type="ORF">COB67_07885</name>
</gene>
<dbReference type="GO" id="GO:0009060">
    <property type="term" value="P:aerobic respiration"/>
    <property type="evidence" value="ECO:0007669"/>
    <property type="project" value="InterPro"/>
</dbReference>
<feature type="transmembrane region" description="Helical" evidence="2">
    <location>
        <begin position="27"/>
        <end position="52"/>
    </location>
</feature>
<evidence type="ECO:0000256" key="1">
    <source>
        <dbReference type="ARBA" id="ARBA00022660"/>
    </source>
</evidence>
<feature type="transmembrane region" description="Helical" evidence="2">
    <location>
        <begin position="106"/>
        <end position="124"/>
    </location>
</feature>
<feature type="transmembrane region" description="Helical" evidence="2">
    <location>
        <begin position="300"/>
        <end position="320"/>
    </location>
</feature>
<feature type="domain" description="Cytochrome oxidase subunit I profile" evidence="3">
    <location>
        <begin position="23"/>
        <end position="518"/>
    </location>
</feature>
<dbReference type="InterPro" id="IPR036927">
    <property type="entry name" value="Cyt_c_oxase-like_su1_sf"/>
</dbReference>
<feature type="transmembrane region" description="Helical" evidence="2">
    <location>
        <begin position="467"/>
        <end position="499"/>
    </location>
</feature>
<keyword evidence="2" id="KW-0812">Transmembrane</keyword>
<dbReference type="GO" id="GO:0004129">
    <property type="term" value="F:cytochrome-c oxidase activity"/>
    <property type="evidence" value="ECO:0007669"/>
    <property type="project" value="InterPro"/>
</dbReference>
<keyword evidence="1" id="KW-0249">Electron transport</keyword>
<dbReference type="GO" id="GO:0016020">
    <property type="term" value="C:membrane"/>
    <property type="evidence" value="ECO:0007669"/>
    <property type="project" value="InterPro"/>
</dbReference>
<dbReference type="PANTHER" id="PTHR10422:SF40">
    <property type="entry name" value="CYTOCHROME C OXIDASE SUBUNIT I"/>
    <property type="match status" value="1"/>
</dbReference>
<organism evidence="4 5">
    <name type="scientific">SAR324 cluster bacterium</name>
    <dbReference type="NCBI Taxonomy" id="2024889"/>
    <lineage>
        <taxon>Bacteria</taxon>
        <taxon>Deltaproteobacteria</taxon>
        <taxon>SAR324 cluster</taxon>
    </lineage>
</organism>
<protein>
    <submittedName>
        <fullName evidence="4">Cytochrome C oxidase subunit I</fullName>
    </submittedName>
</protein>
<dbReference type="PROSITE" id="PS50855">
    <property type="entry name" value="COX1"/>
    <property type="match status" value="1"/>
</dbReference>
<feature type="transmembrane region" description="Helical" evidence="2">
    <location>
        <begin position="144"/>
        <end position="169"/>
    </location>
</feature>
<dbReference type="AlphaFoldDB" id="A0A2A4T2J4"/>
<keyword evidence="2" id="KW-0472">Membrane</keyword>
<dbReference type="PRINTS" id="PR01165">
    <property type="entry name" value="CYCOXIDASEI"/>
</dbReference>
<dbReference type="GO" id="GO:0020037">
    <property type="term" value="F:heme binding"/>
    <property type="evidence" value="ECO:0007669"/>
    <property type="project" value="InterPro"/>
</dbReference>
<feature type="transmembrane region" description="Helical" evidence="2">
    <location>
        <begin position="72"/>
        <end position="94"/>
    </location>
</feature>
<keyword evidence="2" id="KW-1133">Transmembrane helix</keyword>
<feature type="transmembrane region" description="Helical" evidence="2">
    <location>
        <begin position="387"/>
        <end position="411"/>
    </location>
</feature>
<feature type="transmembrane region" description="Helical" evidence="2">
    <location>
        <begin position="423"/>
        <end position="447"/>
    </location>
</feature>
<accession>A0A2A4T2J4</accession>
<feature type="transmembrane region" description="Helical" evidence="2">
    <location>
        <begin position="266"/>
        <end position="285"/>
    </location>
</feature>
<dbReference type="EMBL" id="NVSR01000050">
    <property type="protein sequence ID" value="PCI27748.1"/>
    <property type="molecule type" value="Genomic_DNA"/>
</dbReference>
<feature type="transmembrane region" description="Helical" evidence="2">
    <location>
        <begin position="347"/>
        <end position="367"/>
    </location>
</feature>
<comment type="caution">
    <text evidence="4">The sequence shown here is derived from an EMBL/GenBank/DDBJ whole genome shotgun (WGS) entry which is preliminary data.</text>
</comment>
<feature type="transmembrane region" description="Helical" evidence="2">
    <location>
        <begin position="237"/>
        <end position="254"/>
    </location>
</feature>
<dbReference type="SUPFAM" id="SSF81442">
    <property type="entry name" value="Cytochrome c oxidase subunit I-like"/>
    <property type="match status" value="1"/>
</dbReference>
<evidence type="ECO:0000313" key="5">
    <source>
        <dbReference type="Proteomes" id="UP000218113"/>
    </source>
</evidence>
<feature type="transmembrane region" description="Helical" evidence="2">
    <location>
        <begin position="181"/>
        <end position="205"/>
    </location>
</feature>
<dbReference type="Proteomes" id="UP000218113">
    <property type="component" value="Unassembled WGS sequence"/>
</dbReference>
<evidence type="ECO:0000259" key="3">
    <source>
        <dbReference type="PROSITE" id="PS50855"/>
    </source>
</evidence>
<dbReference type="Pfam" id="PF00115">
    <property type="entry name" value="COX1"/>
    <property type="match status" value="1"/>
</dbReference>
<dbReference type="PANTHER" id="PTHR10422">
    <property type="entry name" value="CYTOCHROME C OXIDASE SUBUNIT 1"/>
    <property type="match status" value="1"/>
</dbReference>
<keyword evidence="1" id="KW-0813">Transport</keyword>
<evidence type="ECO:0000256" key="2">
    <source>
        <dbReference type="SAM" id="Phobius"/>
    </source>
</evidence>
<keyword evidence="1" id="KW-0679">Respiratory chain</keyword>
<sequence>MSNHANEFRTCPATGLKVHMPAERLMYVYAVTAVVCLLLGGVMAILLALTRWPAIHLLPADLFYRFLTAHGVNMLIFWVVLFEMAGVMFASTVVLSNRLPAPKFGWLNFILMFTGVIMVNYTIFTGGADVLFTSYVPMKAEPNYYLGIILFAVGAILNCVHFLITLVIGRKEGYFQGSLPLFSYGIFIAVVIALFTLLAGAATYIPVWLWSLGVIPSIDAELYRLGFWGFGHSAQQINLAAMVSIWYLLGTLTVGSKPTNEKFSRLAFLLYLFGINLGSVHHLLVDPGLSNSFRVFNTSYLMYAATVGSMMHAFSIPSSIEIAQRAKGFTKGTFDWLVNAPWKEPGFSGMFLSLIIFGFGGGTTGVTQGTEQINMMIHNTLRMPGHFHVTVVGGTTLAFMALTYYFLPLVLRKNVIGMKLATAQIWIFGIGICIMSTGMSFAGILGVPRRHWDVTFADAIFQVPFSATATTMLGVLGIGGVMAFVGLLMFCLIAAISALNPKSMPAKMESHTPQYAKN</sequence>
<evidence type="ECO:0000313" key="4">
    <source>
        <dbReference type="EMBL" id="PCI27748.1"/>
    </source>
</evidence>
<dbReference type="InterPro" id="IPR000883">
    <property type="entry name" value="Cyt_C_Oxase_1"/>
</dbReference>
<proteinExistence type="predicted"/>